<gene>
    <name evidence="2" type="primary">Necator_chrIII.g11290</name>
    <name evidence="2" type="ORF">RB195_010525</name>
</gene>
<name>A0ABR1CYB1_NECAM</name>
<dbReference type="Proteomes" id="UP001303046">
    <property type="component" value="Unassembled WGS sequence"/>
</dbReference>
<protein>
    <recommendedName>
        <fullName evidence="4">Endonuclease/exonuclease/phosphatase domain-containing protein</fullName>
    </recommendedName>
</protein>
<evidence type="ECO:0000313" key="3">
    <source>
        <dbReference type="Proteomes" id="UP001303046"/>
    </source>
</evidence>
<feature type="compositionally biased region" description="Basic and acidic residues" evidence="1">
    <location>
        <begin position="71"/>
        <end position="81"/>
    </location>
</feature>
<feature type="region of interest" description="Disordered" evidence="1">
    <location>
        <begin position="61"/>
        <end position="81"/>
    </location>
</feature>
<evidence type="ECO:0008006" key="4">
    <source>
        <dbReference type="Google" id="ProtNLM"/>
    </source>
</evidence>
<evidence type="ECO:0000256" key="1">
    <source>
        <dbReference type="SAM" id="MobiDB-lite"/>
    </source>
</evidence>
<reference evidence="2 3" key="1">
    <citation type="submission" date="2023-08" db="EMBL/GenBank/DDBJ databases">
        <title>A Necator americanus chromosomal reference genome.</title>
        <authorList>
            <person name="Ilik V."/>
            <person name="Petrzelkova K.J."/>
            <person name="Pardy F."/>
            <person name="Fuh T."/>
            <person name="Niatou-Singa F.S."/>
            <person name="Gouil Q."/>
            <person name="Baker L."/>
            <person name="Ritchie M.E."/>
            <person name="Jex A.R."/>
            <person name="Gazzola D."/>
            <person name="Li H."/>
            <person name="Toshio Fujiwara R."/>
            <person name="Zhan B."/>
            <person name="Aroian R.V."/>
            <person name="Pafco B."/>
            <person name="Schwarz E.M."/>
        </authorList>
    </citation>
    <scope>NUCLEOTIDE SEQUENCE [LARGE SCALE GENOMIC DNA]</scope>
    <source>
        <strain evidence="2 3">Aroian</strain>
        <tissue evidence="2">Whole animal</tissue>
    </source>
</reference>
<sequence>MVICTYNTRTLASGAAIKDLMMQAGKIKYDAIGVTETRRRYPLNALYESGEEQFLGTSNARRVGRVGQHKSGKEQRLFPTT</sequence>
<keyword evidence="3" id="KW-1185">Reference proteome</keyword>
<organism evidence="2 3">
    <name type="scientific">Necator americanus</name>
    <name type="common">Human hookworm</name>
    <dbReference type="NCBI Taxonomy" id="51031"/>
    <lineage>
        <taxon>Eukaryota</taxon>
        <taxon>Metazoa</taxon>
        <taxon>Ecdysozoa</taxon>
        <taxon>Nematoda</taxon>
        <taxon>Chromadorea</taxon>
        <taxon>Rhabditida</taxon>
        <taxon>Rhabditina</taxon>
        <taxon>Rhabditomorpha</taxon>
        <taxon>Strongyloidea</taxon>
        <taxon>Ancylostomatidae</taxon>
        <taxon>Bunostominae</taxon>
        <taxon>Necator</taxon>
    </lineage>
</organism>
<accession>A0ABR1CYB1</accession>
<proteinExistence type="predicted"/>
<comment type="caution">
    <text evidence="2">The sequence shown here is derived from an EMBL/GenBank/DDBJ whole genome shotgun (WGS) entry which is preliminary data.</text>
</comment>
<dbReference type="EMBL" id="JAVFWL010000003">
    <property type="protein sequence ID" value="KAK6743317.1"/>
    <property type="molecule type" value="Genomic_DNA"/>
</dbReference>
<evidence type="ECO:0000313" key="2">
    <source>
        <dbReference type="EMBL" id="KAK6743317.1"/>
    </source>
</evidence>